<dbReference type="PANTHER" id="PTHR45625">
    <property type="entry name" value="PEPTIDYL-PROLYL CIS-TRANS ISOMERASE-RELATED"/>
    <property type="match status" value="1"/>
</dbReference>
<comment type="function">
    <text evidence="1 5">PPIases accelerate the folding of proteins. It catalyzes the cis-trans isomerization of proline imidic peptide bonds in oligopeptides.</text>
</comment>
<dbReference type="InterPro" id="IPR002130">
    <property type="entry name" value="Cyclophilin-type_PPIase_dom"/>
</dbReference>
<dbReference type="PANTHER" id="PTHR45625:SF4">
    <property type="entry name" value="PEPTIDYLPROLYL ISOMERASE DOMAIN AND WD REPEAT-CONTAINING PROTEIN 1"/>
    <property type="match status" value="1"/>
</dbReference>
<evidence type="ECO:0000313" key="8">
    <source>
        <dbReference type="Proteomes" id="UP000061382"/>
    </source>
</evidence>
<feature type="domain" description="PPIase cyclophilin-type" evidence="6">
    <location>
        <begin position="1"/>
        <end position="115"/>
    </location>
</feature>
<comment type="similarity">
    <text evidence="2 5">Belongs to the cyclophilin-type PPIase family.</text>
</comment>
<dbReference type="Proteomes" id="UP000061382">
    <property type="component" value="Chromosome"/>
</dbReference>
<sequence>MFELLVEDAPGSVANFVELLEQGFYNGKNYHRVVPNFVAQGGCPRGDGWGSTDYAIRSEFADLNYLEGYVGMASAGKDTESCQWFITHSPTPHLDGKYTIFARVIKGMDVVHQLNIGDTIEKVELVRQ</sequence>
<dbReference type="Pfam" id="PF00160">
    <property type="entry name" value="Pro_isomerase"/>
    <property type="match status" value="1"/>
</dbReference>
<evidence type="ECO:0000256" key="2">
    <source>
        <dbReference type="ARBA" id="ARBA00007365"/>
    </source>
</evidence>
<evidence type="ECO:0000256" key="3">
    <source>
        <dbReference type="ARBA" id="ARBA00023110"/>
    </source>
</evidence>
<dbReference type="InterPro" id="IPR044666">
    <property type="entry name" value="Cyclophilin_A-like"/>
</dbReference>
<evidence type="ECO:0000259" key="6">
    <source>
        <dbReference type="PROSITE" id="PS50072"/>
    </source>
</evidence>
<dbReference type="SUPFAM" id="SSF50891">
    <property type="entry name" value="Cyclophilin-like"/>
    <property type="match status" value="1"/>
</dbReference>
<name>A0A0P0C7E8_9BACT</name>
<proteinExistence type="inferred from homology"/>
<evidence type="ECO:0000256" key="4">
    <source>
        <dbReference type="ARBA" id="ARBA00023235"/>
    </source>
</evidence>
<dbReference type="InterPro" id="IPR024936">
    <property type="entry name" value="Cyclophilin-type_PPIase"/>
</dbReference>
<dbReference type="KEGG" id="rti:DC20_04305"/>
<keyword evidence="8" id="KW-1185">Reference proteome</keyword>
<dbReference type="AlphaFoldDB" id="A0A0P0C7E8"/>
<dbReference type="CDD" id="cd00317">
    <property type="entry name" value="cyclophilin"/>
    <property type="match status" value="1"/>
</dbReference>
<keyword evidence="4 5" id="KW-0413">Isomerase</keyword>
<protein>
    <recommendedName>
        <fullName evidence="5">Peptidyl-prolyl cis-trans isomerase</fullName>
        <shortName evidence="5">PPIase</shortName>
        <ecNumber evidence="5">5.2.1.8</ecNumber>
    </recommendedName>
</protein>
<comment type="catalytic activity">
    <reaction evidence="5">
        <text>[protein]-peptidylproline (omega=180) = [protein]-peptidylproline (omega=0)</text>
        <dbReference type="Rhea" id="RHEA:16237"/>
        <dbReference type="Rhea" id="RHEA-COMP:10747"/>
        <dbReference type="Rhea" id="RHEA-COMP:10748"/>
        <dbReference type="ChEBI" id="CHEBI:83833"/>
        <dbReference type="ChEBI" id="CHEBI:83834"/>
        <dbReference type="EC" id="5.2.1.8"/>
    </reaction>
</comment>
<dbReference type="PIRSF" id="PIRSF001467">
    <property type="entry name" value="Peptidylpro_ismrse"/>
    <property type="match status" value="1"/>
</dbReference>
<organism evidence="7 8">
    <name type="scientific">Rufibacter tibetensis</name>
    <dbReference type="NCBI Taxonomy" id="512763"/>
    <lineage>
        <taxon>Bacteria</taxon>
        <taxon>Pseudomonadati</taxon>
        <taxon>Bacteroidota</taxon>
        <taxon>Cytophagia</taxon>
        <taxon>Cytophagales</taxon>
        <taxon>Hymenobacteraceae</taxon>
        <taxon>Rufibacter</taxon>
    </lineage>
</organism>
<accession>A0A0P0C7E8</accession>
<dbReference type="GO" id="GO:0003755">
    <property type="term" value="F:peptidyl-prolyl cis-trans isomerase activity"/>
    <property type="evidence" value="ECO:0007669"/>
    <property type="project" value="UniProtKB-UniRule"/>
</dbReference>
<evidence type="ECO:0000313" key="7">
    <source>
        <dbReference type="EMBL" id="ALJ01190.1"/>
    </source>
</evidence>
<dbReference type="EMBL" id="CP012643">
    <property type="protein sequence ID" value="ALJ01190.1"/>
    <property type="molecule type" value="Genomic_DNA"/>
</dbReference>
<dbReference type="EC" id="5.2.1.8" evidence="5"/>
<evidence type="ECO:0000256" key="1">
    <source>
        <dbReference type="ARBA" id="ARBA00002388"/>
    </source>
</evidence>
<evidence type="ECO:0000256" key="5">
    <source>
        <dbReference type="RuleBase" id="RU363019"/>
    </source>
</evidence>
<dbReference type="PRINTS" id="PR00153">
    <property type="entry name" value="CSAPPISMRASE"/>
</dbReference>
<dbReference type="Gene3D" id="2.40.100.10">
    <property type="entry name" value="Cyclophilin-like"/>
    <property type="match status" value="1"/>
</dbReference>
<dbReference type="InterPro" id="IPR029000">
    <property type="entry name" value="Cyclophilin-like_dom_sf"/>
</dbReference>
<gene>
    <name evidence="7" type="ORF">DC20_04305</name>
</gene>
<dbReference type="PATRIC" id="fig|512763.3.peg.957"/>
<dbReference type="STRING" id="512763.DC20_04305"/>
<reference evidence="7 8" key="1">
    <citation type="submission" date="2015-08" db="EMBL/GenBank/DDBJ databases">
        <title>Complete genome sequence of Rufibacter tibetensis strain 1351t, a radiation-resistant bacterium from tibet plateau.</title>
        <authorList>
            <person name="Dai J."/>
        </authorList>
    </citation>
    <scope>NUCLEOTIDE SEQUENCE [LARGE SCALE GENOMIC DNA]</scope>
    <source>
        <strain evidence="7 8">1351</strain>
    </source>
</reference>
<keyword evidence="3 5" id="KW-0697">Rotamase</keyword>
<dbReference type="PROSITE" id="PS50072">
    <property type="entry name" value="CSA_PPIASE_2"/>
    <property type="match status" value="1"/>
</dbReference>